<evidence type="ECO:0000256" key="3">
    <source>
        <dbReference type="ARBA" id="ARBA00008915"/>
    </source>
</evidence>
<evidence type="ECO:0000256" key="13">
    <source>
        <dbReference type="ARBA" id="ARBA00023136"/>
    </source>
</evidence>
<dbReference type="AlphaFoldDB" id="Q4D581"/>
<comment type="subcellular location">
    <subcellularLocation>
        <location evidence="2">Mitochondrion inner membrane</location>
        <topology evidence="2">Single-pass membrane protein</topology>
    </subcellularLocation>
</comment>
<proteinExistence type="inferred from homology"/>
<keyword evidence="20" id="KW-1185">Reference proteome</keyword>
<keyword evidence="7 17" id="KW-0812">Transmembrane</keyword>
<evidence type="ECO:0000256" key="7">
    <source>
        <dbReference type="ARBA" id="ARBA00022692"/>
    </source>
</evidence>
<dbReference type="Pfam" id="PF10183">
    <property type="entry name" value="ESSS"/>
    <property type="match status" value="1"/>
</dbReference>
<evidence type="ECO:0000256" key="17">
    <source>
        <dbReference type="SAM" id="Phobius"/>
    </source>
</evidence>
<dbReference type="InterPro" id="IPR019329">
    <property type="entry name" value="NADH_UbQ_OxRdtase_ESSS_su"/>
</dbReference>
<dbReference type="InParanoid" id="Q4D581"/>
<keyword evidence="18" id="KW-0732">Signal</keyword>
<evidence type="ECO:0000256" key="5">
    <source>
        <dbReference type="ARBA" id="ARBA00022448"/>
    </source>
</evidence>
<evidence type="ECO:0000256" key="11">
    <source>
        <dbReference type="ARBA" id="ARBA00022989"/>
    </source>
</evidence>
<dbReference type="RefSeq" id="XP_809534.1">
    <property type="nucleotide sequence ID" value="XM_804441.1"/>
</dbReference>
<evidence type="ECO:0000256" key="18">
    <source>
        <dbReference type="SAM" id="SignalP"/>
    </source>
</evidence>
<evidence type="ECO:0000256" key="10">
    <source>
        <dbReference type="ARBA" id="ARBA00022982"/>
    </source>
</evidence>
<keyword evidence="9" id="KW-0809">Transit peptide</keyword>
<keyword evidence="10" id="KW-0249">Electron transport</keyword>
<evidence type="ECO:0000313" key="20">
    <source>
        <dbReference type="Proteomes" id="UP000002296"/>
    </source>
</evidence>
<dbReference type="PaxDb" id="353153-Q4D581"/>
<evidence type="ECO:0000256" key="9">
    <source>
        <dbReference type="ARBA" id="ARBA00022946"/>
    </source>
</evidence>
<organism evidence="19 20">
    <name type="scientific">Trypanosoma cruzi (strain CL Brener)</name>
    <dbReference type="NCBI Taxonomy" id="353153"/>
    <lineage>
        <taxon>Eukaryota</taxon>
        <taxon>Discoba</taxon>
        <taxon>Euglenozoa</taxon>
        <taxon>Kinetoplastea</taxon>
        <taxon>Metakinetoplastina</taxon>
        <taxon>Trypanosomatida</taxon>
        <taxon>Trypanosomatidae</taxon>
        <taxon>Trypanosoma</taxon>
        <taxon>Schizotrypanum</taxon>
    </lineage>
</organism>
<name>Q4D581_TRYCC</name>
<gene>
    <name evidence="19" type="ORF">Tc00.1047053510689.14</name>
</gene>
<dbReference type="OMA" id="PLWEKIW"/>
<keyword evidence="6" id="KW-0679">Respiratory chain</keyword>
<comment type="subunit">
    <text evidence="16">Complex I is composed of 45 different subunits. Interacts with BCAP31.</text>
</comment>
<evidence type="ECO:0000256" key="8">
    <source>
        <dbReference type="ARBA" id="ARBA00022792"/>
    </source>
</evidence>
<keyword evidence="12" id="KW-0496">Mitochondrion</keyword>
<evidence type="ECO:0000256" key="4">
    <source>
        <dbReference type="ARBA" id="ARBA00018632"/>
    </source>
</evidence>
<keyword evidence="13 17" id="KW-0472">Membrane</keyword>
<dbReference type="GO" id="GO:0005743">
    <property type="term" value="C:mitochondrial inner membrane"/>
    <property type="evidence" value="ECO:0007669"/>
    <property type="project" value="UniProtKB-SubCell"/>
</dbReference>
<feature type="signal peptide" evidence="18">
    <location>
        <begin position="1"/>
        <end position="19"/>
    </location>
</feature>
<dbReference type="EMBL" id="AAHK01000997">
    <property type="protein sequence ID" value="EAN87683.1"/>
    <property type="molecule type" value="Genomic_DNA"/>
</dbReference>
<comment type="similarity">
    <text evidence="3">Belongs to the complex I NDUFB11 subunit family.</text>
</comment>
<comment type="caution">
    <text evidence="19">The sequence shown here is derived from an EMBL/GenBank/DDBJ whole genome shotgun (WGS) entry which is preliminary data.</text>
</comment>
<reference evidence="19 20" key="1">
    <citation type="journal article" date="2005" name="Science">
        <title>The genome sequence of Trypanosoma cruzi, etiologic agent of Chagas disease.</title>
        <authorList>
            <person name="El-Sayed N.M."/>
            <person name="Myler P.J."/>
            <person name="Bartholomeu D.C."/>
            <person name="Nilsson D."/>
            <person name="Aggarwal G."/>
            <person name="Tran A.N."/>
            <person name="Ghedin E."/>
            <person name="Worthey E.A."/>
            <person name="Delcher A.L."/>
            <person name="Blandin G."/>
            <person name="Westenberger S.J."/>
            <person name="Caler E."/>
            <person name="Cerqueira G.C."/>
            <person name="Branche C."/>
            <person name="Haas B."/>
            <person name="Anupama A."/>
            <person name="Arner E."/>
            <person name="Aslund L."/>
            <person name="Attipoe P."/>
            <person name="Bontempi E."/>
            <person name="Bringaud F."/>
            <person name="Burton P."/>
            <person name="Cadag E."/>
            <person name="Campbell D.A."/>
            <person name="Carrington M."/>
            <person name="Crabtree J."/>
            <person name="Darban H."/>
            <person name="da Silveira J.F."/>
            <person name="de Jong P."/>
            <person name="Edwards K."/>
            <person name="Englund P.T."/>
            <person name="Fazelina G."/>
            <person name="Feldblyum T."/>
            <person name="Ferella M."/>
            <person name="Frasch A.C."/>
            <person name="Gull K."/>
            <person name="Horn D."/>
            <person name="Hou L."/>
            <person name="Huang Y."/>
            <person name="Kindlund E."/>
            <person name="Klingbeil M."/>
            <person name="Kluge S."/>
            <person name="Koo H."/>
            <person name="Lacerda D."/>
            <person name="Levin M.J."/>
            <person name="Lorenzi H."/>
            <person name="Louie T."/>
            <person name="Machado C.R."/>
            <person name="McCulloch R."/>
            <person name="McKenna A."/>
            <person name="Mizuno Y."/>
            <person name="Mottram J.C."/>
            <person name="Nelson S."/>
            <person name="Ochaya S."/>
            <person name="Osoegawa K."/>
            <person name="Pai G."/>
            <person name="Parsons M."/>
            <person name="Pentony M."/>
            <person name="Pettersson U."/>
            <person name="Pop M."/>
            <person name="Ramirez J.L."/>
            <person name="Rinta J."/>
            <person name="Robertson L."/>
            <person name="Salzberg S.L."/>
            <person name="Sanchez D.O."/>
            <person name="Seyler A."/>
            <person name="Sharma R."/>
            <person name="Shetty J."/>
            <person name="Simpson A.J."/>
            <person name="Sisk E."/>
            <person name="Tammi M.T."/>
            <person name="Tarleton R."/>
            <person name="Teixeira S."/>
            <person name="Van Aken S."/>
            <person name="Vogt C."/>
            <person name="Ward P.N."/>
            <person name="Wickstead B."/>
            <person name="Wortman J."/>
            <person name="White O."/>
            <person name="Fraser C.M."/>
            <person name="Stuart K.D."/>
            <person name="Andersson B."/>
        </authorList>
    </citation>
    <scope>NUCLEOTIDE SEQUENCE [LARGE SCALE GENOMIC DNA]</scope>
    <source>
        <strain evidence="19 20">CL Brener</strain>
    </source>
</reference>
<dbReference type="KEGG" id="tcr:510689.14"/>
<keyword evidence="5" id="KW-0813">Transport</keyword>
<keyword evidence="8" id="KW-0999">Mitochondrion inner membrane</keyword>
<dbReference type="eggNOG" id="ENOG502SMV1">
    <property type="taxonomic scope" value="Eukaryota"/>
</dbReference>
<evidence type="ECO:0000256" key="6">
    <source>
        <dbReference type="ARBA" id="ARBA00022660"/>
    </source>
</evidence>
<evidence type="ECO:0000256" key="14">
    <source>
        <dbReference type="ARBA" id="ARBA00030753"/>
    </source>
</evidence>
<evidence type="ECO:0000313" key="19">
    <source>
        <dbReference type="EMBL" id="EAN87683.1"/>
    </source>
</evidence>
<comment type="function">
    <text evidence="1">Accessory subunit of the mitochondrial membrane respiratory chain NADH dehydrogenase (Complex I), that is believed not to be involved in catalysis. Complex I functions in the transfer of electrons from NADH to the respiratory chain. The immediate electron acceptor for the enzyme is believed to be ubiquinone.</text>
</comment>
<dbReference type="GeneID" id="3540155"/>
<evidence type="ECO:0000256" key="1">
    <source>
        <dbReference type="ARBA" id="ARBA00003195"/>
    </source>
</evidence>
<feature type="transmembrane region" description="Helical" evidence="17">
    <location>
        <begin position="78"/>
        <end position="96"/>
    </location>
</feature>
<evidence type="ECO:0000256" key="15">
    <source>
        <dbReference type="ARBA" id="ARBA00031387"/>
    </source>
</evidence>
<accession>Q4D581</accession>
<keyword evidence="11 17" id="KW-1133">Transmembrane helix</keyword>
<protein>
    <recommendedName>
        <fullName evidence="4">NADH dehydrogenase [ubiquinone] 1 beta subcomplex subunit 11, mitochondrial</fullName>
    </recommendedName>
    <alternativeName>
        <fullName evidence="15">Complex I-ESSS</fullName>
    </alternativeName>
    <alternativeName>
        <fullName evidence="14">NADH-ubiquinone oxidoreductase ESSS subunit</fullName>
    </alternativeName>
</protein>
<feature type="chain" id="PRO_5004236643" description="NADH dehydrogenase [ubiquinone] 1 beta subcomplex subunit 11, mitochondrial" evidence="18">
    <location>
        <begin position="20"/>
        <end position="140"/>
    </location>
</feature>
<evidence type="ECO:0000256" key="2">
    <source>
        <dbReference type="ARBA" id="ARBA00004434"/>
    </source>
</evidence>
<evidence type="ECO:0000256" key="12">
    <source>
        <dbReference type="ARBA" id="ARBA00023128"/>
    </source>
</evidence>
<evidence type="ECO:0000256" key="16">
    <source>
        <dbReference type="ARBA" id="ARBA00046528"/>
    </source>
</evidence>
<dbReference type="Proteomes" id="UP000002296">
    <property type="component" value="Unassembled WGS sequence"/>
</dbReference>
<sequence>MYIYISFFFFFFFFDETFLRRTETAVGEMTGWNQKMARAAFRRSKFRRLAWGDGDPYPYTPRATFRYQWDDWPLWEKIWHLAIGIIGVEFSVWAYYSKLNSRMDWAREEALRRMRLRREAQELMILEGEKFDSDIQPDRR</sequence>